<reference evidence="7 8" key="1">
    <citation type="submission" date="2016-10" db="EMBL/GenBank/DDBJ databases">
        <authorList>
            <person name="Varghese N."/>
            <person name="Submissions S."/>
        </authorList>
    </citation>
    <scope>NUCLEOTIDE SEQUENCE [LARGE SCALE GENOMIC DNA]</scope>
    <source>
        <strain evidence="7 8">FF3</strain>
    </source>
</reference>
<dbReference type="FunFam" id="3.10.105.10:FF:000006">
    <property type="entry name" value="Peptide ABC transporter substrate-binding protein"/>
    <property type="match status" value="1"/>
</dbReference>
<accession>A0A975ZP43</accession>
<evidence type="ECO:0000256" key="5">
    <source>
        <dbReference type="SAM" id="SignalP"/>
    </source>
</evidence>
<dbReference type="AlphaFoldDB" id="A0A975ZP43"/>
<dbReference type="InterPro" id="IPR000914">
    <property type="entry name" value="SBP_5_dom"/>
</dbReference>
<dbReference type="GO" id="GO:0015833">
    <property type="term" value="P:peptide transport"/>
    <property type="evidence" value="ECO:0007669"/>
    <property type="project" value="TreeGrafter"/>
</dbReference>
<evidence type="ECO:0000313" key="8">
    <source>
        <dbReference type="Proteomes" id="UP000182932"/>
    </source>
</evidence>
<keyword evidence="3" id="KW-0813">Transport</keyword>
<organism evidence="7 8">
    <name type="scientific">Marinovum algicola</name>
    <dbReference type="NCBI Taxonomy" id="42444"/>
    <lineage>
        <taxon>Bacteria</taxon>
        <taxon>Pseudomonadati</taxon>
        <taxon>Pseudomonadota</taxon>
        <taxon>Alphaproteobacteria</taxon>
        <taxon>Rhodobacterales</taxon>
        <taxon>Roseobacteraceae</taxon>
        <taxon>Marinovum</taxon>
    </lineage>
</organism>
<dbReference type="SUPFAM" id="SSF53850">
    <property type="entry name" value="Periplasmic binding protein-like II"/>
    <property type="match status" value="1"/>
</dbReference>
<dbReference type="GO" id="GO:0030288">
    <property type="term" value="C:outer membrane-bounded periplasmic space"/>
    <property type="evidence" value="ECO:0007669"/>
    <property type="project" value="UniProtKB-ARBA"/>
</dbReference>
<evidence type="ECO:0000259" key="6">
    <source>
        <dbReference type="Pfam" id="PF00496"/>
    </source>
</evidence>
<gene>
    <name evidence="7" type="ORF">SAMN04487940_11047</name>
</gene>
<dbReference type="GO" id="GO:0043190">
    <property type="term" value="C:ATP-binding cassette (ABC) transporter complex"/>
    <property type="evidence" value="ECO:0007669"/>
    <property type="project" value="InterPro"/>
</dbReference>
<dbReference type="Pfam" id="PF00496">
    <property type="entry name" value="SBP_bac_5"/>
    <property type="match status" value="1"/>
</dbReference>
<evidence type="ECO:0000256" key="4">
    <source>
        <dbReference type="ARBA" id="ARBA00022729"/>
    </source>
</evidence>
<dbReference type="GO" id="GO:1904680">
    <property type="term" value="F:peptide transmembrane transporter activity"/>
    <property type="evidence" value="ECO:0007669"/>
    <property type="project" value="TreeGrafter"/>
</dbReference>
<evidence type="ECO:0000256" key="1">
    <source>
        <dbReference type="ARBA" id="ARBA00004418"/>
    </source>
</evidence>
<dbReference type="CDD" id="cd08513">
    <property type="entry name" value="PBP2_thermophilic_Hb8_like"/>
    <property type="match status" value="1"/>
</dbReference>
<dbReference type="GeneID" id="80819112"/>
<dbReference type="Proteomes" id="UP000182932">
    <property type="component" value="Unassembled WGS sequence"/>
</dbReference>
<dbReference type="Gene3D" id="3.10.105.10">
    <property type="entry name" value="Dipeptide-binding Protein, Domain 3"/>
    <property type="match status" value="1"/>
</dbReference>
<comment type="subcellular location">
    <subcellularLocation>
        <location evidence="1">Periplasm</location>
    </subcellularLocation>
</comment>
<evidence type="ECO:0000313" key="7">
    <source>
        <dbReference type="EMBL" id="SEJ76551.1"/>
    </source>
</evidence>
<sequence length="565" mass="61545">MTARTLLLGATASIAMAASAQAERGSDGELRLLYWQAPSTLNPFLSGGRKDSEAAGLVLEPLARFDERGVLTPWLVDEIPTVENGGVREDLTQITWKLSPGVTWSDGTPLTSADVKFTYDYCTHPEGGCAHQTKFDGITSVEAPDAQTVVITFDAPTPNPHVAFVGLESPVLQAAQFADCLGATASTCTEANFNPIGTGPFVVDEFKPNDVIIYSANDRFRLEGKPHFGKVTLKGGGDAASAARAVMETGEFDYAWNQQLAPDIIKSMEASGKGRFISEFGPTVERLVLNHSNPDPSLGPDERSIIKPHPFLQDPAIYKAMSMAIDRPLLVEVGYGPAGKVTCNWVPAPEWHNSDTFDCDEQDLEGANKLLDDAGIVDTDGDGIREKDGVPLKVLYQTSTNAVRQDTQELVKMMWADIGIETELRNINASVYFGGDAGSPDTFQKFYADVQMYSNTFGGTDPQGYFGNGLCDKAPTPEKQWQGENISRYCNPEFDALFEELKTAVGNEARGAIGRRLNDMAIEDGMMIPLVHRGRVSAQSNTLEGVVMNAWDSELWNIHDWRRAD</sequence>
<evidence type="ECO:0000256" key="3">
    <source>
        <dbReference type="ARBA" id="ARBA00022448"/>
    </source>
</evidence>
<feature type="signal peptide" evidence="5">
    <location>
        <begin position="1"/>
        <end position="22"/>
    </location>
</feature>
<dbReference type="InterPro" id="IPR039424">
    <property type="entry name" value="SBP_5"/>
</dbReference>
<dbReference type="InterPro" id="IPR030678">
    <property type="entry name" value="Peptide/Ni-bd"/>
</dbReference>
<comment type="similarity">
    <text evidence="2">Belongs to the bacterial solute-binding protein 5 family.</text>
</comment>
<evidence type="ECO:0000256" key="2">
    <source>
        <dbReference type="ARBA" id="ARBA00005695"/>
    </source>
</evidence>
<dbReference type="PANTHER" id="PTHR30290:SF65">
    <property type="entry name" value="MONOACYL PHOSPHATIDYLINOSITOL TETRAMANNOSIDE-BINDING PROTEIN LPQW-RELATED"/>
    <property type="match status" value="1"/>
</dbReference>
<dbReference type="PANTHER" id="PTHR30290">
    <property type="entry name" value="PERIPLASMIC BINDING COMPONENT OF ABC TRANSPORTER"/>
    <property type="match status" value="1"/>
</dbReference>
<keyword evidence="8" id="KW-1185">Reference proteome</keyword>
<dbReference type="PIRSF" id="PIRSF002741">
    <property type="entry name" value="MppA"/>
    <property type="match status" value="1"/>
</dbReference>
<feature type="domain" description="Solute-binding protein family 5" evidence="6">
    <location>
        <begin position="86"/>
        <end position="468"/>
    </location>
</feature>
<dbReference type="Gene3D" id="3.40.190.10">
    <property type="entry name" value="Periplasmic binding protein-like II"/>
    <property type="match status" value="1"/>
</dbReference>
<protein>
    <submittedName>
        <fullName evidence="7">Peptide/nickel transport system substrate-binding protein</fullName>
    </submittedName>
</protein>
<name>A0A975ZP43_9RHOB</name>
<dbReference type="EMBL" id="FNYY01000010">
    <property type="protein sequence ID" value="SEJ76551.1"/>
    <property type="molecule type" value="Genomic_DNA"/>
</dbReference>
<keyword evidence="4 5" id="KW-0732">Signal</keyword>
<proteinExistence type="inferred from homology"/>
<dbReference type="RefSeq" id="WP_074837289.1">
    <property type="nucleotide sequence ID" value="NZ_CATLQZ010000019.1"/>
</dbReference>
<comment type="caution">
    <text evidence="7">The sequence shown here is derived from an EMBL/GenBank/DDBJ whole genome shotgun (WGS) entry which is preliminary data.</text>
</comment>
<feature type="chain" id="PRO_5037285023" evidence="5">
    <location>
        <begin position="23"/>
        <end position="565"/>
    </location>
</feature>